<dbReference type="GO" id="GO:0090160">
    <property type="term" value="P:Golgi to lysosome transport"/>
    <property type="evidence" value="ECO:0007669"/>
    <property type="project" value="TreeGrafter"/>
</dbReference>
<proteinExistence type="predicted"/>
<keyword evidence="1" id="KW-0175">Coiled coil</keyword>
<evidence type="ECO:0000313" key="5">
    <source>
        <dbReference type="RefSeq" id="XP_022304633.1"/>
    </source>
</evidence>
<evidence type="ECO:0000256" key="2">
    <source>
        <dbReference type="SAM" id="MobiDB-lite"/>
    </source>
</evidence>
<feature type="compositionally biased region" description="Low complexity" evidence="2">
    <location>
        <begin position="118"/>
        <end position="129"/>
    </location>
</feature>
<dbReference type="GO" id="GO:0005802">
    <property type="term" value="C:trans-Golgi network"/>
    <property type="evidence" value="ECO:0007669"/>
    <property type="project" value="TreeGrafter"/>
</dbReference>
<feature type="region of interest" description="Disordered" evidence="2">
    <location>
        <begin position="61"/>
        <end position="95"/>
    </location>
</feature>
<feature type="compositionally biased region" description="Polar residues" evidence="2">
    <location>
        <begin position="69"/>
        <end position="84"/>
    </location>
</feature>
<evidence type="ECO:0000256" key="1">
    <source>
        <dbReference type="SAM" id="Coils"/>
    </source>
</evidence>
<dbReference type="OrthoDB" id="6146069at2759"/>
<keyword evidence="3" id="KW-1185">Reference proteome</keyword>
<dbReference type="AlphaFoldDB" id="A0A8B8BMS8"/>
<feature type="region of interest" description="Disordered" evidence="2">
    <location>
        <begin position="116"/>
        <end position="177"/>
    </location>
</feature>
<protein>
    <submittedName>
        <fullName evidence="4 5">Golgin subfamily A member 6-like protein 4</fullName>
    </submittedName>
</protein>
<reference evidence="5" key="2">
    <citation type="submission" date="2025-04" db="UniProtKB">
        <authorList>
            <consortium name="RefSeq"/>
        </authorList>
    </citation>
    <scope>IDENTIFICATION</scope>
    <source>
        <tissue evidence="5">Whole sample</tissue>
    </source>
</reference>
<name>A0A8B8BMS8_CRAVI</name>
<dbReference type="RefSeq" id="XP_022304625.1">
    <property type="nucleotide sequence ID" value="XM_022448917.1"/>
</dbReference>
<organism evidence="3 5">
    <name type="scientific">Crassostrea virginica</name>
    <name type="common">Eastern oyster</name>
    <dbReference type="NCBI Taxonomy" id="6565"/>
    <lineage>
        <taxon>Eukaryota</taxon>
        <taxon>Metazoa</taxon>
        <taxon>Spiralia</taxon>
        <taxon>Lophotrochozoa</taxon>
        <taxon>Mollusca</taxon>
        <taxon>Bivalvia</taxon>
        <taxon>Autobranchia</taxon>
        <taxon>Pteriomorphia</taxon>
        <taxon>Ostreida</taxon>
        <taxon>Ostreoidea</taxon>
        <taxon>Ostreidae</taxon>
        <taxon>Crassostrea</taxon>
    </lineage>
</organism>
<dbReference type="Proteomes" id="UP000694844">
    <property type="component" value="Chromosome 1"/>
</dbReference>
<feature type="region of interest" description="Disordered" evidence="2">
    <location>
        <begin position="1"/>
        <end position="21"/>
    </location>
</feature>
<dbReference type="InterPro" id="IPR034592">
    <property type="entry name" value="CCDC91"/>
</dbReference>
<gene>
    <name evidence="4 5" type="primary">LOC111111773</name>
</gene>
<accession>A0A8B8BMS8</accession>
<dbReference type="GO" id="GO:0005829">
    <property type="term" value="C:cytosol"/>
    <property type="evidence" value="ECO:0007669"/>
    <property type="project" value="GOC"/>
</dbReference>
<feature type="region of interest" description="Disordered" evidence="2">
    <location>
        <begin position="474"/>
        <end position="503"/>
    </location>
</feature>
<evidence type="ECO:0000313" key="4">
    <source>
        <dbReference type="RefSeq" id="XP_022304625.1"/>
    </source>
</evidence>
<dbReference type="RefSeq" id="XP_022304633.1">
    <property type="nucleotide sequence ID" value="XM_022448925.1"/>
</dbReference>
<sequence length="503" mass="56573">MDDDDEFGDFGGFEAADPSFPVVDEIQPNVEAGPSPWAILDTAGRSQVGMRPDLLCVQNQFPPVLDPTVPQQQSNGEVEGSQQPLSPPSGFPAALDIQDNSAASIVNDILDGSFNRGSEPSSLKDLSSSNVPVQAADSRNTDNAVATDSHTFHIQAKEREAEKQPTTIPRLSNSVPEEERNGFQAFQSKNSSAAEDANQNAIGGGLIVVEVPQIPDTENIVVPPVISLNTQQKPGEQQLDMKQVQADSANAVKSVVQEYKVLMQSSLQNHEETVNNLLQKNNKERQLQLDLAIAEQKKDVEASMQEMRVILKEEIEKITQESLQKFQSEMQEMLEKEKKGIHDEMEESLQTEKDGISRLVQEAVVAERERGANELKDQKDEFLHLIEEERKESRIQTQSLLEEQKKMFQETLKEHLEKERKSHRESMDRVIELANQEMRTYLQQQREMSRHQHQRQYASLDVFLNGARQQLQLLMENDSELSSDQDSGREKSTSQDKDSSKDT</sequence>
<reference evidence="3" key="1">
    <citation type="submission" date="2024-06" db="UniProtKB">
        <authorList>
            <consortium name="RefSeq"/>
        </authorList>
    </citation>
    <scope>NUCLEOTIDE SEQUENCE [LARGE SCALE GENOMIC DNA]</scope>
    <source>
        <tissue evidence="4">Whole sample</tissue>
    </source>
</reference>
<feature type="compositionally biased region" description="Polar residues" evidence="2">
    <location>
        <begin position="164"/>
        <end position="175"/>
    </location>
</feature>
<dbReference type="PANTHER" id="PTHR35072:SF1">
    <property type="entry name" value="COILED-COIL DOMAIN-CONTAINING PROTEIN 91"/>
    <property type="match status" value="1"/>
</dbReference>
<feature type="coiled-coil region" evidence="1">
    <location>
        <begin position="372"/>
        <end position="433"/>
    </location>
</feature>
<feature type="coiled-coil region" evidence="1">
    <location>
        <begin position="267"/>
        <end position="321"/>
    </location>
</feature>
<feature type="compositionally biased region" description="Polar residues" evidence="2">
    <location>
        <begin position="137"/>
        <end position="149"/>
    </location>
</feature>
<dbReference type="KEGG" id="cvn:111111773"/>
<dbReference type="PANTHER" id="PTHR35072">
    <property type="entry name" value="COILED-COIL DOMAIN-CONTAINING PROTEIN 91"/>
    <property type="match status" value="1"/>
</dbReference>
<evidence type="ECO:0000313" key="3">
    <source>
        <dbReference type="Proteomes" id="UP000694844"/>
    </source>
</evidence>
<dbReference type="GeneID" id="111111773"/>
<feature type="compositionally biased region" description="Basic and acidic residues" evidence="2">
    <location>
        <begin position="486"/>
        <end position="503"/>
    </location>
</feature>